<reference evidence="1" key="1">
    <citation type="journal article" date="2014" name="Int. J. Syst. Evol. Microbiol.">
        <title>Complete genome sequence of Corynebacterium casei LMG S-19264T (=DSM 44701T), isolated from a smear-ripened cheese.</title>
        <authorList>
            <consortium name="US DOE Joint Genome Institute (JGI-PGF)"/>
            <person name="Walter F."/>
            <person name="Albersmeier A."/>
            <person name="Kalinowski J."/>
            <person name="Ruckert C."/>
        </authorList>
    </citation>
    <scope>NUCLEOTIDE SEQUENCE</scope>
    <source>
        <strain evidence="1">CGMCC 1.12214</strain>
    </source>
</reference>
<dbReference type="RefSeq" id="WP_188516627.1">
    <property type="nucleotide sequence ID" value="NZ_BMES01000001.1"/>
</dbReference>
<evidence type="ECO:0000313" key="1">
    <source>
        <dbReference type="EMBL" id="GGH12534.1"/>
    </source>
</evidence>
<reference evidence="1" key="2">
    <citation type="submission" date="2020-09" db="EMBL/GenBank/DDBJ databases">
        <authorList>
            <person name="Sun Q."/>
            <person name="Zhou Y."/>
        </authorList>
    </citation>
    <scope>NUCLEOTIDE SEQUENCE</scope>
    <source>
        <strain evidence="1">CGMCC 1.12214</strain>
    </source>
</reference>
<keyword evidence="2" id="KW-1185">Reference proteome</keyword>
<dbReference type="Proteomes" id="UP000603912">
    <property type="component" value="Unassembled WGS sequence"/>
</dbReference>
<protein>
    <submittedName>
        <fullName evidence="1">Uncharacterized protein</fullName>
    </submittedName>
</protein>
<dbReference type="AlphaFoldDB" id="A0A917I4W5"/>
<comment type="caution">
    <text evidence="1">The sequence shown here is derived from an EMBL/GenBank/DDBJ whole genome shotgun (WGS) entry which is preliminary data.</text>
</comment>
<gene>
    <name evidence="1" type="ORF">GCM10007036_10440</name>
</gene>
<dbReference type="EMBL" id="BMES01000001">
    <property type="protein sequence ID" value="GGH12534.1"/>
    <property type="molecule type" value="Genomic_DNA"/>
</dbReference>
<organism evidence="1 2">
    <name type="scientific">Alsobacter metallidurans</name>
    <dbReference type="NCBI Taxonomy" id="340221"/>
    <lineage>
        <taxon>Bacteria</taxon>
        <taxon>Pseudomonadati</taxon>
        <taxon>Pseudomonadota</taxon>
        <taxon>Alphaproteobacteria</taxon>
        <taxon>Hyphomicrobiales</taxon>
        <taxon>Alsobacteraceae</taxon>
        <taxon>Alsobacter</taxon>
    </lineage>
</organism>
<accession>A0A917I4W5</accession>
<sequence length="50" mass="5859">MERTESPGWKEAVKATWFDPPAEGLSYQSQKNVREQLLKELFEGYEARRA</sequence>
<proteinExistence type="predicted"/>
<name>A0A917I4W5_9HYPH</name>
<evidence type="ECO:0000313" key="2">
    <source>
        <dbReference type="Proteomes" id="UP000603912"/>
    </source>
</evidence>